<dbReference type="Proteomes" id="UP001365846">
    <property type="component" value="Unassembled WGS sequence"/>
</dbReference>
<comment type="cofactor">
    <cofactor evidence="1">
        <name>FAD</name>
        <dbReference type="ChEBI" id="CHEBI:57692"/>
    </cofactor>
</comment>
<organism evidence="8 9">
    <name type="scientific">Variovorax ureilyticus</name>
    <dbReference type="NCBI Taxonomy" id="1836198"/>
    <lineage>
        <taxon>Bacteria</taxon>
        <taxon>Pseudomonadati</taxon>
        <taxon>Pseudomonadota</taxon>
        <taxon>Betaproteobacteria</taxon>
        <taxon>Burkholderiales</taxon>
        <taxon>Comamonadaceae</taxon>
        <taxon>Variovorax</taxon>
    </lineage>
</organism>
<dbReference type="InterPro" id="IPR006089">
    <property type="entry name" value="Acyl-CoA_DH_CS"/>
</dbReference>
<dbReference type="InterPro" id="IPR009100">
    <property type="entry name" value="AcylCoA_DH/oxidase_NM_dom_sf"/>
</dbReference>
<evidence type="ECO:0000313" key="9">
    <source>
        <dbReference type="Proteomes" id="UP001365846"/>
    </source>
</evidence>
<accession>A0ABU8VJC7</accession>
<evidence type="ECO:0000256" key="3">
    <source>
        <dbReference type="ARBA" id="ARBA00022630"/>
    </source>
</evidence>
<dbReference type="Pfam" id="PF00441">
    <property type="entry name" value="Acyl-CoA_dh_1"/>
    <property type="match status" value="1"/>
</dbReference>
<reference evidence="8 9" key="1">
    <citation type="submission" date="2024-03" db="EMBL/GenBank/DDBJ databases">
        <title>Novel species of the genus Variovorax.</title>
        <authorList>
            <person name="Liu Q."/>
            <person name="Xin Y.-H."/>
        </authorList>
    </citation>
    <scope>NUCLEOTIDE SEQUENCE [LARGE SCALE GENOMIC DNA]</scope>
    <source>
        <strain evidence="8 9">KACC 18899</strain>
    </source>
</reference>
<proteinExistence type="inferred from homology"/>
<dbReference type="Gene3D" id="2.40.110.10">
    <property type="entry name" value="Butyryl-CoA Dehydrogenase, subunit A, domain 2"/>
    <property type="match status" value="1"/>
</dbReference>
<feature type="domain" description="Acyl-CoA dehydrogenase/oxidase N-terminal" evidence="7">
    <location>
        <begin position="4"/>
        <end position="114"/>
    </location>
</feature>
<dbReference type="SUPFAM" id="SSF56645">
    <property type="entry name" value="Acyl-CoA dehydrogenase NM domain-like"/>
    <property type="match status" value="1"/>
</dbReference>
<evidence type="ECO:0000259" key="6">
    <source>
        <dbReference type="Pfam" id="PF02770"/>
    </source>
</evidence>
<sequence>MHQEDEDALVEAIHRFVVKEIKPRVAQLEAQDEYPHDVIARMVELGLFAIVVPEQYGGLGLSVPVYARLMEELAAGWTSLPSFINSHCSVSSILARFGTEAQKSRYLPRLASGELRGAIALTEPNAGSDLQAIRTTALPAEDGSLRLRGGKIFITNGAQASLYLVLVKTDPSAATPAKGGISICIVEKGTPGFSVAGLFHKMAFKHVDTAELVFDDVKLGADAIVGGVPGHGMAQLLDVIETGRIAIAASAVGLGRSALNASLEFARQRETFGVPIANHQAVQCLLAEMAAKVMAARALVMEAAREKQQGRRCDMIAGMAKLIASEMSAEVSLAAVRVHGGYGYVSEFPVERLYREAPIYIVTEGTNEIQKLVIARRLLAGDGALCGLA</sequence>
<evidence type="ECO:0000256" key="4">
    <source>
        <dbReference type="ARBA" id="ARBA00022827"/>
    </source>
</evidence>
<dbReference type="PANTHER" id="PTHR43884">
    <property type="entry name" value="ACYL-COA DEHYDROGENASE"/>
    <property type="match status" value="1"/>
</dbReference>
<dbReference type="PIRSF" id="PIRSF016578">
    <property type="entry name" value="HsaA"/>
    <property type="match status" value="1"/>
</dbReference>
<comment type="similarity">
    <text evidence="2">Belongs to the acyl-CoA dehydrogenase family.</text>
</comment>
<dbReference type="PROSITE" id="PS00072">
    <property type="entry name" value="ACYL_COA_DH_1"/>
    <property type="match status" value="1"/>
</dbReference>
<feature type="domain" description="Acyl-CoA dehydrogenase/oxidase C-terminal" evidence="5">
    <location>
        <begin position="230"/>
        <end position="379"/>
    </location>
</feature>
<dbReference type="Gene3D" id="1.20.140.10">
    <property type="entry name" value="Butyryl-CoA Dehydrogenase, subunit A, domain 3"/>
    <property type="match status" value="1"/>
</dbReference>
<dbReference type="EMBL" id="JBBKZU010000007">
    <property type="protein sequence ID" value="MEJ8813125.1"/>
    <property type="molecule type" value="Genomic_DNA"/>
</dbReference>
<dbReference type="Gene3D" id="1.10.540.10">
    <property type="entry name" value="Acyl-CoA dehydrogenase/oxidase, N-terminal domain"/>
    <property type="match status" value="1"/>
</dbReference>
<evidence type="ECO:0000256" key="1">
    <source>
        <dbReference type="ARBA" id="ARBA00001974"/>
    </source>
</evidence>
<dbReference type="Pfam" id="PF02770">
    <property type="entry name" value="Acyl-CoA_dh_M"/>
    <property type="match status" value="1"/>
</dbReference>
<dbReference type="Pfam" id="PF02771">
    <property type="entry name" value="Acyl-CoA_dh_N"/>
    <property type="match status" value="1"/>
</dbReference>
<comment type="caution">
    <text evidence="8">The sequence shown here is derived from an EMBL/GenBank/DDBJ whole genome shotgun (WGS) entry which is preliminary data.</text>
</comment>
<dbReference type="InterPro" id="IPR006091">
    <property type="entry name" value="Acyl-CoA_Oxase/DH_mid-dom"/>
</dbReference>
<keyword evidence="3" id="KW-0285">Flavoprotein</keyword>
<evidence type="ECO:0000256" key="2">
    <source>
        <dbReference type="ARBA" id="ARBA00009347"/>
    </source>
</evidence>
<dbReference type="RefSeq" id="WP_340358358.1">
    <property type="nucleotide sequence ID" value="NZ_JBBKZU010000007.1"/>
</dbReference>
<evidence type="ECO:0000313" key="8">
    <source>
        <dbReference type="EMBL" id="MEJ8813125.1"/>
    </source>
</evidence>
<dbReference type="InterPro" id="IPR013786">
    <property type="entry name" value="AcylCoA_DH/ox_N"/>
</dbReference>
<keyword evidence="9" id="KW-1185">Reference proteome</keyword>
<protein>
    <submittedName>
        <fullName evidence="8">Acyl-CoA dehydrogenase family protein</fullName>
    </submittedName>
</protein>
<gene>
    <name evidence="8" type="ORF">WKW77_18710</name>
</gene>
<dbReference type="PANTHER" id="PTHR43884:SF12">
    <property type="entry name" value="ISOVALERYL-COA DEHYDROGENASE, MITOCHONDRIAL-RELATED"/>
    <property type="match status" value="1"/>
</dbReference>
<evidence type="ECO:0000259" key="7">
    <source>
        <dbReference type="Pfam" id="PF02771"/>
    </source>
</evidence>
<dbReference type="InterPro" id="IPR046373">
    <property type="entry name" value="Acyl-CoA_Oxase/DH_mid-dom_sf"/>
</dbReference>
<name>A0ABU8VJC7_9BURK</name>
<dbReference type="InterPro" id="IPR037069">
    <property type="entry name" value="AcylCoA_DH/ox_N_sf"/>
</dbReference>
<dbReference type="SUPFAM" id="SSF47203">
    <property type="entry name" value="Acyl-CoA dehydrogenase C-terminal domain-like"/>
    <property type="match status" value="1"/>
</dbReference>
<dbReference type="InterPro" id="IPR036250">
    <property type="entry name" value="AcylCo_DH-like_C"/>
</dbReference>
<keyword evidence="4" id="KW-0274">FAD</keyword>
<dbReference type="InterPro" id="IPR009075">
    <property type="entry name" value="AcylCo_DH/oxidase_C"/>
</dbReference>
<feature type="domain" description="Acyl-CoA oxidase/dehydrogenase middle" evidence="6">
    <location>
        <begin position="118"/>
        <end position="217"/>
    </location>
</feature>
<evidence type="ECO:0000259" key="5">
    <source>
        <dbReference type="Pfam" id="PF00441"/>
    </source>
</evidence>